<dbReference type="EMBL" id="MK250088">
    <property type="protein sequence ID" value="QDY52171.1"/>
    <property type="molecule type" value="Genomic_DNA"/>
</dbReference>
<accession>A0A5B8IPU2</accession>
<dbReference type="Pfam" id="PF02991">
    <property type="entry name" value="ATG8"/>
    <property type="match status" value="1"/>
</dbReference>
<evidence type="ECO:0000256" key="2">
    <source>
        <dbReference type="ARBA" id="ARBA00023136"/>
    </source>
</evidence>
<name>A0A5B8IPU2_9VIRU</name>
<evidence type="ECO:0000256" key="3">
    <source>
        <dbReference type="ARBA" id="ARBA00023288"/>
    </source>
</evidence>
<dbReference type="InterPro" id="IPR029071">
    <property type="entry name" value="Ubiquitin-like_domsf"/>
</dbReference>
<organism evidence="4">
    <name type="scientific">Mimiviridae sp. ChoanoV1</name>
    <dbReference type="NCBI Taxonomy" id="2596887"/>
    <lineage>
        <taxon>Viruses</taxon>
        <taxon>Varidnaviria</taxon>
        <taxon>Bamfordvirae</taxon>
        <taxon>Nucleocytoviricota</taxon>
        <taxon>Megaviricetes</taxon>
        <taxon>Imitervirales</taxon>
        <taxon>Schizomimiviridae</taxon>
    </lineage>
</organism>
<sequence length="109" mass="12688">MNKKNIKESIEKIRIKYPDKVPLFIYRSKKDKTLNDITNNKFLVPDNLTIGQFMTIVRKRLTLKEDIALFLFVNNTIPCSSESVSSIYDKYKNKDGMLVLEYCGENVFG</sequence>
<evidence type="ECO:0000313" key="4">
    <source>
        <dbReference type="EMBL" id="QDY52171.1"/>
    </source>
</evidence>
<dbReference type="InterPro" id="IPR004241">
    <property type="entry name" value="Atg8-like"/>
</dbReference>
<comment type="subcellular location">
    <subcellularLocation>
        <location evidence="1">Membrane</location>
    </subcellularLocation>
</comment>
<dbReference type="SUPFAM" id="SSF54236">
    <property type="entry name" value="Ubiquitin-like"/>
    <property type="match status" value="1"/>
</dbReference>
<protein>
    <submittedName>
        <fullName evidence="4">Autophagy protein Atg8 ubiquitin-like protein</fullName>
    </submittedName>
</protein>
<keyword evidence="3" id="KW-0449">Lipoprotein</keyword>
<dbReference type="Gene3D" id="3.10.20.90">
    <property type="entry name" value="Phosphatidylinositol 3-kinase Catalytic Subunit, Chain A, domain 1"/>
    <property type="match status" value="1"/>
</dbReference>
<keyword evidence="2" id="KW-0472">Membrane</keyword>
<dbReference type="GO" id="GO:0016020">
    <property type="term" value="C:membrane"/>
    <property type="evidence" value="ECO:0007669"/>
    <property type="project" value="UniProtKB-SubCell"/>
</dbReference>
<reference evidence="4" key="1">
    <citation type="submission" date="2018-11" db="EMBL/GenBank/DDBJ databases">
        <title>A distinct lineage of giant viruses engineers rhodopsin photosystems in predatory marine eukaryotes.</title>
        <authorList>
            <person name="Needham D.M."/>
            <person name="Yoshizawa S."/>
            <person name="Hosaka T."/>
            <person name="Poirier C."/>
            <person name="Choi C.-J."/>
            <person name="Hehenberger E."/>
            <person name="Irwin N.A.T."/>
            <person name="Wilken S."/>
            <person name="Yung C.-M."/>
            <person name="Bachy C."/>
            <person name="Kurihara R."/>
            <person name="Nakajima Y."/>
            <person name="Kojima K."/>
            <person name="Kimura-Someya T."/>
            <person name="Leonard G."/>
            <person name="Malmstrom R.R."/>
            <person name="Mende D."/>
            <person name="Olson D.K."/>
            <person name="Sudo Y."/>
            <person name="Sudek S."/>
            <person name="Richards T.A."/>
            <person name="DeLong E.F."/>
            <person name="Keeling P.J."/>
            <person name="Santoro A.E."/>
            <person name="Shirouzu M."/>
            <person name="Iwasaki W."/>
            <person name="Worden A.Z."/>
        </authorList>
    </citation>
    <scope>NUCLEOTIDE SEQUENCE</scope>
</reference>
<proteinExistence type="predicted"/>
<gene>
    <name evidence="4" type="ORF">4_51</name>
</gene>
<dbReference type="PANTHER" id="PTHR10969">
    <property type="entry name" value="MICROTUBULE-ASSOCIATED PROTEINS 1A/1B LIGHT CHAIN 3-RELATED"/>
    <property type="match status" value="1"/>
</dbReference>
<evidence type="ECO:0000256" key="1">
    <source>
        <dbReference type="ARBA" id="ARBA00004370"/>
    </source>
</evidence>